<feature type="binding site" evidence="5 6">
    <location>
        <begin position="205"/>
        <end position="210"/>
    </location>
    <ligand>
        <name>ATP</name>
        <dbReference type="ChEBI" id="CHEBI:30616"/>
    </ligand>
</feature>
<dbReference type="RefSeq" id="WP_078810932.1">
    <property type="nucleotide sequence ID" value="NZ_FUWM01000026.1"/>
</dbReference>
<keyword evidence="3 5" id="KW-0418">Kinase</keyword>
<dbReference type="PROSITE" id="PS51510">
    <property type="entry name" value="PHOSPHAGEN_KINASE_C"/>
    <property type="match status" value="1"/>
</dbReference>
<protein>
    <recommendedName>
        <fullName evidence="5">Protein-arginine kinase</fullName>
        <ecNumber evidence="5">2.7.14.1</ecNumber>
    </recommendedName>
</protein>
<dbReference type="GO" id="GO:1990424">
    <property type="term" value="F:protein arginine kinase activity"/>
    <property type="evidence" value="ECO:0007669"/>
    <property type="project" value="UniProtKB-EC"/>
</dbReference>
<feature type="short sequence motif" description="RDXXRA motif of the pArg binding pocket involved in allosteric regulation" evidence="5">
    <location>
        <begin position="335"/>
        <end position="340"/>
    </location>
</feature>
<proteinExistence type="inferred from homology"/>
<feature type="binding site" evidence="5 6">
    <location>
        <begin position="174"/>
        <end position="178"/>
    </location>
    <ligand>
        <name>ATP</name>
        <dbReference type="ChEBI" id="CHEBI:30616"/>
    </ligand>
</feature>
<dbReference type="PANTHER" id="PTHR11547">
    <property type="entry name" value="ARGININE OR CREATINE KINASE"/>
    <property type="match status" value="1"/>
</dbReference>
<dbReference type="STRING" id="142842.SAMN02745118_02510"/>
<keyword evidence="9" id="KW-1185">Reference proteome</keyword>
<comment type="similarity">
    <text evidence="5 6">Belongs to the ATP:guanido phosphotransferase family.</text>
</comment>
<keyword evidence="5" id="KW-0021">Allosteric enzyme</keyword>
<dbReference type="CDD" id="cd07930">
    <property type="entry name" value="bacterial_phosphagen_kinase"/>
    <property type="match status" value="1"/>
</dbReference>
<evidence type="ECO:0000256" key="1">
    <source>
        <dbReference type="ARBA" id="ARBA00022679"/>
    </source>
</evidence>
<gene>
    <name evidence="5" type="primary">mcsB</name>
    <name evidence="8" type="ORF">SAMN02745118_02510</name>
</gene>
<dbReference type="SUPFAM" id="SSF55931">
    <property type="entry name" value="Glutamine synthetase/guanido kinase"/>
    <property type="match status" value="1"/>
</dbReference>
<keyword evidence="2 5" id="KW-0547">Nucleotide-binding</keyword>
<dbReference type="OrthoDB" id="9791353at2"/>
<organism evidence="8 9">
    <name type="scientific">Selenihalanaerobacter shriftii</name>
    <dbReference type="NCBI Taxonomy" id="142842"/>
    <lineage>
        <taxon>Bacteria</taxon>
        <taxon>Bacillati</taxon>
        <taxon>Bacillota</taxon>
        <taxon>Clostridia</taxon>
        <taxon>Halanaerobiales</taxon>
        <taxon>Halobacteroidaceae</taxon>
        <taxon>Selenihalanaerobacter</taxon>
    </lineage>
</organism>
<dbReference type="Gene3D" id="3.30.590.10">
    <property type="entry name" value="Glutamine synthetase/guanido kinase, catalytic domain"/>
    <property type="match status" value="1"/>
</dbReference>
<dbReference type="EC" id="2.7.14.1" evidence="5"/>
<dbReference type="Proteomes" id="UP000190625">
    <property type="component" value="Unassembled WGS sequence"/>
</dbReference>
<dbReference type="InterPro" id="IPR000749">
    <property type="entry name" value="ATP-guanido_PTrfase"/>
</dbReference>
<dbReference type="EMBL" id="FUWM01000026">
    <property type="protein sequence ID" value="SKA01364.1"/>
    <property type="molecule type" value="Genomic_DNA"/>
</dbReference>
<dbReference type="GO" id="GO:0046314">
    <property type="term" value="P:phosphocreatine biosynthetic process"/>
    <property type="evidence" value="ECO:0007669"/>
    <property type="project" value="InterPro"/>
</dbReference>
<dbReference type="HAMAP" id="MF_00602">
    <property type="entry name" value="Prot_Arg_kinase"/>
    <property type="match status" value="1"/>
</dbReference>
<dbReference type="GO" id="GO:0005524">
    <property type="term" value="F:ATP binding"/>
    <property type="evidence" value="ECO:0007669"/>
    <property type="project" value="UniProtKB-UniRule"/>
</dbReference>
<comment type="activity regulation">
    <text evidence="5">Appears to be allosterically activated by the binding of pArg-containing polypeptides to the pArg-binding pocket localized in the C-terminal domain of McsB.</text>
</comment>
<evidence type="ECO:0000256" key="6">
    <source>
        <dbReference type="PROSITE-ProRule" id="PRU00843"/>
    </source>
</evidence>
<dbReference type="GO" id="GO:0005615">
    <property type="term" value="C:extracellular space"/>
    <property type="evidence" value="ECO:0007669"/>
    <property type="project" value="TreeGrafter"/>
</dbReference>
<dbReference type="NCBIfam" id="NF002194">
    <property type="entry name" value="PRK01059.1-4"/>
    <property type="match status" value="1"/>
</dbReference>
<dbReference type="InterPro" id="IPR022414">
    <property type="entry name" value="ATP-guanido_PTrfase_cat"/>
</dbReference>
<feature type="binding site" evidence="5 6">
    <location>
        <begin position="27"/>
        <end position="31"/>
    </location>
    <ligand>
        <name>ATP</name>
        <dbReference type="ChEBI" id="CHEBI:30616"/>
    </ligand>
</feature>
<keyword evidence="4 5" id="KW-0067">ATP-binding</keyword>
<accession>A0A1T4QCG5</accession>
<evidence type="ECO:0000259" key="7">
    <source>
        <dbReference type="PROSITE" id="PS51510"/>
    </source>
</evidence>
<evidence type="ECO:0000256" key="3">
    <source>
        <dbReference type="ARBA" id="ARBA00022777"/>
    </source>
</evidence>
<dbReference type="PANTHER" id="PTHR11547:SF38">
    <property type="entry name" value="ARGININE KINASE 1-RELATED"/>
    <property type="match status" value="1"/>
</dbReference>
<feature type="binding site" evidence="5 6">
    <location>
        <position position="89"/>
    </location>
    <ligand>
        <name>ATP</name>
        <dbReference type="ChEBI" id="CHEBI:30616"/>
    </ligand>
</feature>
<dbReference type="AlphaFoldDB" id="A0A1T4QCG5"/>
<name>A0A1T4QCG5_9FIRM</name>
<feature type="domain" description="Phosphagen kinase C-terminal" evidence="7">
    <location>
        <begin position="24"/>
        <end position="252"/>
    </location>
</feature>
<sequence>MSWNKKVNNFLNKWMKGAGPKGDVVISSRIRLARNIMGLPFPNNASAEALSEIADKVKDALDNIEDLGLKVLELETIPSLEREVMVEKHLISPQHANPGKNKALALTDDESISIMINEEDHLRMQVLYPGLQLEEAWQLNDEVDDKLEAELNFAFSEEYGYLTACPTNAGTGMRASVMLHLPALSLTQRISEVLRATSQLGLAVRGIYGEGTEALGNIYQISNQVTLGPTEEEIIENLEGVIKQIIDQERSLRKMLLKNNKLDLTDKIYRGYGILKHARRISSKEAMKLLSDVRLGIDLGIIEDIPTNIFNELMVLINSAALQRLEGRELSSTERDEKRAELIRERISNKE</sequence>
<comment type="function">
    <text evidence="5">Catalyzes the specific phosphorylation of arginine residues in proteins.</text>
</comment>
<evidence type="ECO:0000256" key="5">
    <source>
        <dbReference type="HAMAP-Rule" id="MF_00602"/>
    </source>
</evidence>
<dbReference type="GO" id="GO:0004111">
    <property type="term" value="F:creatine kinase activity"/>
    <property type="evidence" value="ECO:0007669"/>
    <property type="project" value="InterPro"/>
</dbReference>
<evidence type="ECO:0000256" key="4">
    <source>
        <dbReference type="ARBA" id="ARBA00022840"/>
    </source>
</evidence>
<reference evidence="9" key="1">
    <citation type="submission" date="2017-02" db="EMBL/GenBank/DDBJ databases">
        <authorList>
            <person name="Varghese N."/>
            <person name="Submissions S."/>
        </authorList>
    </citation>
    <scope>NUCLEOTIDE SEQUENCE [LARGE SCALE GENOMIC DNA]</scope>
    <source>
        <strain evidence="9">ATCC BAA-73</strain>
    </source>
</reference>
<dbReference type="Pfam" id="PF00217">
    <property type="entry name" value="ATP-gua_Ptrans"/>
    <property type="match status" value="1"/>
</dbReference>
<keyword evidence="1 5" id="KW-0808">Transferase</keyword>
<evidence type="ECO:0000313" key="9">
    <source>
        <dbReference type="Proteomes" id="UP000190625"/>
    </source>
</evidence>
<evidence type="ECO:0000256" key="2">
    <source>
        <dbReference type="ARBA" id="ARBA00022741"/>
    </source>
</evidence>
<comment type="catalytic activity">
    <reaction evidence="5">
        <text>L-arginyl-[protein] + ATP = N(omega)-phospho-L-arginyl-[protein] + ADP + H(+)</text>
        <dbReference type="Rhea" id="RHEA:43384"/>
        <dbReference type="Rhea" id="RHEA-COMP:10532"/>
        <dbReference type="Rhea" id="RHEA-COMP:10533"/>
        <dbReference type="ChEBI" id="CHEBI:15378"/>
        <dbReference type="ChEBI" id="CHEBI:29965"/>
        <dbReference type="ChEBI" id="CHEBI:30616"/>
        <dbReference type="ChEBI" id="CHEBI:83226"/>
        <dbReference type="ChEBI" id="CHEBI:456216"/>
        <dbReference type="EC" id="2.7.14.1"/>
    </reaction>
</comment>
<dbReference type="InterPro" id="IPR014746">
    <property type="entry name" value="Gln_synth/guanido_kin_cat_dom"/>
</dbReference>
<dbReference type="InterPro" id="IPR023660">
    <property type="entry name" value="Arg_Kinase"/>
</dbReference>
<evidence type="ECO:0000313" key="8">
    <source>
        <dbReference type="EMBL" id="SKA01364.1"/>
    </source>
</evidence>
<feature type="binding site" evidence="5 6">
    <location>
        <position position="123"/>
    </location>
    <ligand>
        <name>ATP</name>
        <dbReference type="ChEBI" id="CHEBI:30616"/>
    </ligand>
</feature>